<evidence type="ECO:0000256" key="2">
    <source>
        <dbReference type="ARBA" id="ARBA00009149"/>
    </source>
</evidence>
<feature type="region of interest" description="Disordered" evidence="4">
    <location>
        <begin position="396"/>
        <end position="437"/>
    </location>
</feature>
<dbReference type="Proteomes" id="UP001645038">
    <property type="component" value="Unassembled WGS sequence"/>
</dbReference>
<comment type="caution">
    <text evidence="6">The sequence shown here is derived from an EMBL/GenBank/DDBJ whole genome shotgun (WGS) entry which is preliminary data.</text>
</comment>
<evidence type="ECO:0000313" key="7">
    <source>
        <dbReference type="Proteomes" id="UP001645038"/>
    </source>
</evidence>
<sequence>MNIQLLLSGAQSQGASSVTKQTLYNTLESSQGAFRQALSQAANAPSNASQTRQTSDPAAITAQPLQALGFEFSEQSLASLLSGESYAGEGLTPLDEIAARMDLVALFAAIPAADAQLEKTPTLETLIQQLNLGEDQVAELLGALGIRHQADQASGLTESLASLSEEQADQLISALSILLAAPQNSVALQTSAAPTQLMNSQNAFNQGSPPLLHATPAGSPNQTTAPVNGQEFLTQLGALAPATQADSQAMLSVLEDRDPSLRASPIATALSGHTALGNTSSIAAPGVPTAQASIGTSVNSPAWPAQLGQQLVQFAQRGGEQQVKMQLHPAELGPLSITLKVSEQGTQAHFLASHMQVRQVIEQAIPQLREALAEQGISLGETSVGEQHSSNEQAFAQNGNSATSNGSGGVSEADSDSLTPAAENHSITLDGRVDLYA</sequence>
<comment type="similarity">
    <text evidence="2">Belongs to the FliK family.</text>
</comment>
<evidence type="ECO:0000256" key="4">
    <source>
        <dbReference type="SAM" id="MobiDB-lite"/>
    </source>
</evidence>
<evidence type="ECO:0000259" key="5">
    <source>
        <dbReference type="Pfam" id="PF02120"/>
    </source>
</evidence>
<protein>
    <submittedName>
        <fullName evidence="6">Flagellar hook-length control protein FliK</fullName>
    </submittedName>
</protein>
<keyword evidence="7" id="KW-1185">Reference proteome</keyword>
<dbReference type="RefSeq" id="WP_192536431.1">
    <property type="nucleotide sequence ID" value="NZ_RRZB01000001.1"/>
</dbReference>
<dbReference type="CDD" id="cd17470">
    <property type="entry name" value="T3SS_Flik_C"/>
    <property type="match status" value="1"/>
</dbReference>
<dbReference type="InterPro" id="IPR001635">
    <property type="entry name" value="Flag_hook_Flik"/>
</dbReference>
<name>A0ABR9FT91_9GAMM</name>
<dbReference type="PRINTS" id="PR01007">
    <property type="entry name" value="FLGHOOKFLIK"/>
</dbReference>
<organism evidence="6 7">
    <name type="scientific">Halomonas colorata</name>
    <dbReference type="NCBI Taxonomy" id="2742615"/>
    <lineage>
        <taxon>Bacteria</taxon>
        <taxon>Pseudomonadati</taxon>
        <taxon>Pseudomonadota</taxon>
        <taxon>Gammaproteobacteria</taxon>
        <taxon>Oceanospirillales</taxon>
        <taxon>Halomonadaceae</taxon>
        <taxon>Halomonas</taxon>
    </lineage>
</organism>
<dbReference type="PANTHER" id="PTHR37533:SF2">
    <property type="entry name" value="FLAGELLAR HOOK-LENGTH CONTROL PROTEIN"/>
    <property type="match status" value="1"/>
</dbReference>
<keyword evidence="6" id="KW-0969">Cilium</keyword>
<dbReference type="Pfam" id="PF02120">
    <property type="entry name" value="Flg_hook"/>
    <property type="match status" value="1"/>
</dbReference>
<evidence type="ECO:0000256" key="1">
    <source>
        <dbReference type="ARBA" id="ARBA00003944"/>
    </source>
</evidence>
<gene>
    <name evidence="6" type="ORF">EI547_00115</name>
</gene>
<evidence type="ECO:0000256" key="3">
    <source>
        <dbReference type="ARBA" id="ARBA00022795"/>
    </source>
</evidence>
<feature type="compositionally biased region" description="Polar residues" evidence="4">
    <location>
        <begin position="218"/>
        <end position="227"/>
    </location>
</feature>
<dbReference type="InterPro" id="IPR052563">
    <property type="entry name" value="FliK"/>
</dbReference>
<comment type="function">
    <text evidence="1">Controls the length of the flagellar hook.</text>
</comment>
<feature type="domain" description="Flagellar hook-length control protein-like C-terminal" evidence="5">
    <location>
        <begin position="312"/>
        <end position="392"/>
    </location>
</feature>
<proteinExistence type="inferred from homology"/>
<dbReference type="InterPro" id="IPR021136">
    <property type="entry name" value="Flagellar_hook_control-like_C"/>
</dbReference>
<dbReference type="InterPro" id="IPR038610">
    <property type="entry name" value="FliK-like_C_sf"/>
</dbReference>
<evidence type="ECO:0000313" key="6">
    <source>
        <dbReference type="EMBL" id="MBE0461863.1"/>
    </source>
</evidence>
<feature type="region of interest" description="Disordered" evidence="4">
    <location>
        <begin position="200"/>
        <end position="227"/>
    </location>
</feature>
<dbReference type="EMBL" id="RRZB01000001">
    <property type="protein sequence ID" value="MBE0461863.1"/>
    <property type="molecule type" value="Genomic_DNA"/>
</dbReference>
<reference evidence="6 7" key="1">
    <citation type="submission" date="2020-07" db="EMBL/GenBank/DDBJ databases">
        <title>Halophilic bacteria isolated from french cheeses.</title>
        <authorList>
            <person name="Kothe C.I."/>
            <person name="Farah-Kraiem B."/>
            <person name="Renault P."/>
            <person name="Dridi B."/>
        </authorList>
    </citation>
    <scope>NUCLEOTIDE SEQUENCE [LARGE SCALE GENOMIC DNA]</scope>
    <source>
        <strain evidence="6 7">FME20</strain>
    </source>
</reference>
<keyword evidence="6" id="KW-0966">Cell projection</keyword>
<keyword evidence="3" id="KW-1005">Bacterial flagellum biogenesis</keyword>
<dbReference type="Gene3D" id="3.30.750.140">
    <property type="match status" value="1"/>
</dbReference>
<keyword evidence="6" id="KW-0282">Flagellum</keyword>
<dbReference type="PANTHER" id="PTHR37533">
    <property type="entry name" value="FLAGELLAR HOOK-LENGTH CONTROL PROTEIN"/>
    <property type="match status" value="1"/>
</dbReference>
<accession>A0ABR9FT91</accession>